<keyword evidence="3" id="KW-1185">Reference proteome</keyword>
<dbReference type="GO" id="GO:0003677">
    <property type="term" value="F:DNA binding"/>
    <property type="evidence" value="ECO:0007669"/>
    <property type="project" value="InterPro"/>
</dbReference>
<organism evidence="2 3">
    <name type="scientific">Azomonas macrocytogenes</name>
    <name type="common">Azotobacter macrocytogenes</name>
    <dbReference type="NCBI Taxonomy" id="69962"/>
    <lineage>
        <taxon>Bacteria</taxon>
        <taxon>Pseudomonadati</taxon>
        <taxon>Pseudomonadota</taxon>
        <taxon>Gammaproteobacteria</taxon>
        <taxon>Pseudomonadales</taxon>
        <taxon>Pseudomonadaceae</taxon>
        <taxon>Azomonas</taxon>
    </lineage>
</organism>
<name>A0A839T666_AZOMA</name>
<proteinExistence type="predicted"/>
<dbReference type="SUPFAM" id="SSF47598">
    <property type="entry name" value="Ribbon-helix-helix"/>
    <property type="match status" value="1"/>
</dbReference>
<dbReference type="GO" id="GO:0006355">
    <property type="term" value="P:regulation of DNA-templated transcription"/>
    <property type="evidence" value="ECO:0007669"/>
    <property type="project" value="InterPro"/>
</dbReference>
<dbReference type="Proteomes" id="UP000549250">
    <property type="component" value="Unassembled WGS sequence"/>
</dbReference>
<dbReference type="EMBL" id="JACHXI010000009">
    <property type="protein sequence ID" value="MBB3103784.1"/>
    <property type="molecule type" value="Genomic_DNA"/>
</dbReference>
<dbReference type="RefSeq" id="WP_183166689.1">
    <property type="nucleotide sequence ID" value="NZ_JACHXI010000009.1"/>
</dbReference>
<accession>A0A839T666</accession>
<evidence type="ECO:0000313" key="3">
    <source>
        <dbReference type="Proteomes" id="UP000549250"/>
    </source>
</evidence>
<reference evidence="2 3" key="1">
    <citation type="submission" date="2020-08" db="EMBL/GenBank/DDBJ databases">
        <title>Genomic Encyclopedia of Type Strains, Phase III (KMG-III): the genomes of soil and plant-associated and newly described type strains.</title>
        <authorList>
            <person name="Whitman W."/>
        </authorList>
    </citation>
    <scope>NUCLEOTIDE SEQUENCE [LARGE SCALE GENOMIC DNA]</scope>
    <source>
        <strain evidence="2 3">CECT 4462</strain>
    </source>
</reference>
<dbReference type="Pfam" id="PF03869">
    <property type="entry name" value="Arc"/>
    <property type="match status" value="1"/>
</dbReference>
<dbReference type="Gene3D" id="1.10.1220.10">
    <property type="entry name" value="Met repressor-like"/>
    <property type="match status" value="1"/>
</dbReference>
<dbReference type="InterPro" id="IPR010985">
    <property type="entry name" value="Ribbon_hlx_hlx"/>
</dbReference>
<evidence type="ECO:0000313" key="2">
    <source>
        <dbReference type="EMBL" id="MBB3103784.1"/>
    </source>
</evidence>
<dbReference type="InterPro" id="IPR005569">
    <property type="entry name" value="Arc_DNA-bd_dom"/>
</dbReference>
<comment type="caution">
    <text evidence="2">The sequence shown here is derived from an EMBL/GenBank/DDBJ whole genome shotgun (WGS) entry which is preliminary data.</text>
</comment>
<protein>
    <submittedName>
        <fullName evidence="2">Putative HicB family RNase H-like nuclease</fullName>
    </submittedName>
</protein>
<evidence type="ECO:0000259" key="1">
    <source>
        <dbReference type="Pfam" id="PF03869"/>
    </source>
</evidence>
<feature type="domain" description="Arc-like DNA binding" evidence="1">
    <location>
        <begin position="4"/>
        <end position="47"/>
    </location>
</feature>
<gene>
    <name evidence="2" type="ORF">FHR87_002181</name>
</gene>
<dbReference type="AlphaFoldDB" id="A0A839T666"/>
<sequence>MKQRDINPFGLRMPPKVKEWIERKSADQERSQNWLIVKILEQEMAKDERSSETAAA</sequence>
<dbReference type="InterPro" id="IPR013321">
    <property type="entry name" value="Arc_rbn_hlx_hlx"/>
</dbReference>